<feature type="non-terminal residue" evidence="2">
    <location>
        <position position="101"/>
    </location>
</feature>
<dbReference type="EMBL" id="CAXITT010000162">
    <property type="protein sequence ID" value="CAL1534150.1"/>
    <property type="molecule type" value="Genomic_DNA"/>
</dbReference>
<feature type="region of interest" description="Disordered" evidence="1">
    <location>
        <begin position="1"/>
        <end position="37"/>
    </location>
</feature>
<organism evidence="2 3">
    <name type="scientific">Lymnaea stagnalis</name>
    <name type="common">Great pond snail</name>
    <name type="synonym">Helix stagnalis</name>
    <dbReference type="NCBI Taxonomy" id="6523"/>
    <lineage>
        <taxon>Eukaryota</taxon>
        <taxon>Metazoa</taxon>
        <taxon>Spiralia</taxon>
        <taxon>Lophotrochozoa</taxon>
        <taxon>Mollusca</taxon>
        <taxon>Gastropoda</taxon>
        <taxon>Heterobranchia</taxon>
        <taxon>Euthyneura</taxon>
        <taxon>Panpulmonata</taxon>
        <taxon>Hygrophila</taxon>
        <taxon>Lymnaeoidea</taxon>
        <taxon>Lymnaeidae</taxon>
        <taxon>Lymnaea</taxon>
    </lineage>
</organism>
<feature type="compositionally biased region" description="Polar residues" evidence="1">
    <location>
        <begin position="1"/>
        <end position="17"/>
    </location>
</feature>
<sequence length="101" mass="10780">RGLPRSNSYTVEATSTSSKEHEPIRPDLSGNMLSPKEDRGIKGVQQEANCSFTVNQNSVVVKTEVPDTGYGDMSSVEPPHTSSVSIVIPAAPCVPLVKDEP</sequence>
<dbReference type="Proteomes" id="UP001497497">
    <property type="component" value="Unassembled WGS sequence"/>
</dbReference>
<gene>
    <name evidence="2" type="ORF">GSLYS_00008110001</name>
</gene>
<feature type="non-terminal residue" evidence="2">
    <location>
        <position position="1"/>
    </location>
</feature>
<name>A0AAV2HJE1_LYMST</name>
<keyword evidence="3" id="KW-1185">Reference proteome</keyword>
<dbReference type="AlphaFoldDB" id="A0AAV2HJE1"/>
<evidence type="ECO:0000313" key="2">
    <source>
        <dbReference type="EMBL" id="CAL1534150.1"/>
    </source>
</evidence>
<comment type="caution">
    <text evidence="2">The sequence shown here is derived from an EMBL/GenBank/DDBJ whole genome shotgun (WGS) entry which is preliminary data.</text>
</comment>
<protein>
    <submittedName>
        <fullName evidence="2">Uncharacterized protein</fullName>
    </submittedName>
</protein>
<reference evidence="2 3" key="1">
    <citation type="submission" date="2024-04" db="EMBL/GenBank/DDBJ databases">
        <authorList>
            <consortium name="Genoscope - CEA"/>
            <person name="William W."/>
        </authorList>
    </citation>
    <scope>NUCLEOTIDE SEQUENCE [LARGE SCALE GENOMIC DNA]</scope>
</reference>
<accession>A0AAV2HJE1</accession>
<evidence type="ECO:0000313" key="3">
    <source>
        <dbReference type="Proteomes" id="UP001497497"/>
    </source>
</evidence>
<evidence type="ECO:0000256" key="1">
    <source>
        <dbReference type="SAM" id="MobiDB-lite"/>
    </source>
</evidence>
<proteinExistence type="predicted"/>